<protein>
    <submittedName>
        <fullName evidence="3">Glycosyltransferase</fullName>
    </submittedName>
</protein>
<dbReference type="PANTHER" id="PTHR12526">
    <property type="entry name" value="GLYCOSYLTRANSFERASE"/>
    <property type="match status" value="1"/>
</dbReference>
<comment type="caution">
    <text evidence="3">The sequence shown here is derived from an EMBL/GenBank/DDBJ whole genome shotgun (WGS) entry which is preliminary data.</text>
</comment>
<feature type="domain" description="Glycosyl transferase family 1" evidence="1">
    <location>
        <begin position="180"/>
        <end position="338"/>
    </location>
</feature>
<dbReference type="AlphaFoldDB" id="A0A0G1XUE5"/>
<name>A0A0G1XUE5_9BACT</name>
<proteinExistence type="predicted"/>
<dbReference type="Pfam" id="PF13477">
    <property type="entry name" value="Glyco_trans_4_2"/>
    <property type="match status" value="1"/>
</dbReference>
<dbReference type="SUPFAM" id="SSF53756">
    <property type="entry name" value="UDP-Glycosyltransferase/glycogen phosphorylase"/>
    <property type="match status" value="1"/>
</dbReference>
<reference evidence="3 4" key="1">
    <citation type="journal article" date="2015" name="Nature">
        <title>rRNA introns, odd ribosomes, and small enigmatic genomes across a large radiation of phyla.</title>
        <authorList>
            <person name="Brown C.T."/>
            <person name="Hug L.A."/>
            <person name="Thomas B.C."/>
            <person name="Sharon I."/>
            <person name="Castelle C.J."/>
            <person name="Singh A."/>
            <person name="Wilkins M.J."/>
            <person name="Williams K.H."/>
            <person name="Banfield J.F."/>
        </authorList>
    </citation>
    <scope>NUCLEOTIDE SEQUENCE [LARGE SCALE GENOMIC DNA]</scope>
</reference>
<evidence type="ECO:0000259" key="1">
    <source>
        <dbReference type="Pfam" id="PF00534"/>
    </source>
</evidence>
<dbReference type="Gene3D" id="3.40.50.2000">
    <property type="entry name" value="Glycogen Phosphorylase B"/>
    <property type="match status" value="2"/>
</dbReference>
<evidence type="ECO:0000313" key="4">
    <source>
        <dbReference type="Proteomes" id="UP000034119"/>
    </source>
</evidence>
<evidence type="ECO:0000313" key="3">
    <source>
        <dbReference type="EMBL" id="KKW06202.1"/>
    </source>
</evidence>
<dbReference type="GO" id="GO:0016757">
    <property type="term" value="F:glycosyltransferase activity"/>
    <property type="evidence" value="ECO:0007669"/>
    <property type="project" value="InterPro"/>
</dbReference>
<dbReference type="PANTHER" id="PTHR12526:SF638">
    <property type="entry name" value="SPORE COAT PROTEIN SA"/>
    <property type="match status" value="1"/>
</dbReference>
<dbReference type="STRING" id="1618342.UY40_C0002G0052"/>
<feature type="domain" description="Glycosyltransferase subfamily 4-like N-terminal" evidence="2">
    <location>
        <begin position="4"/>
        <end position="143"/>
    </location>
</feature>
<dbReference type="EMBL" id="LCPW01000002">
    <property type="protein sequence ID" value="KKW06202.1"/>
    <property type="molecule type" value="Genomic_DNA"/>
</dbReference>
<dbReference type="InterPro" id="IPR028098">
    <property type="entry name" value="Glyco_trans_4-like_N"/>
</dbReference>
<dbReference type="CDD" id="cd03801">
    <property type="entry name" value="GT4_PimA-like"/>
    <property type="match status" value="1"/>
</dbReference>
<dbReference type="InterPro" id="IPR001296">
    <property type="entry name" value="Glyco_trans_1"/>
</dbReference>
<organism evidence="3 4">
    <name type="scientific">candidate division CPR1 bacterium GW2011_GWC1_49_13</name>
    <dbReference type="NCBI Taxonomy" id="1618342"/>
    <lineage>
        <taxon>Bacteria</taxon>
        <taxon>candidate division CPR1</taxon>
    </lineage>
</organism>
<accession>A0A0G1XUE5</accession>
<dbReference type="Pfam" id="PF00534">
    <property type="entry name" value="Glycos_transf_1"/>
    <property type="match status" value="1"/>
</dbReference>
<evidence type="ECO:0000259" key="2">
    <source>
        <dbReference type="Pfam" id="PF13477"/>
    </source>
</evidence>
<keyword evidence="3" id="KW-0808">Transferase</keyword>
<dbReference type="Proteomes" id="UP000034119">
    <property type="component" value="Unassembled WGS sequence"/>
</dbReference>
<gene>
    <name evidence="3" type="ORF">UY40_C0002G0052</name>
</gene>
<sequence length="363" mass="41438">MKKKILYVGNCKNVHFRRWFAYFRSKADLQVLTSRNCSHKECRRIGDFIPYRLRKLSLLPKIGFVLRAYFLRRFLQKNKFDLVHIHSLFVFEVKVGLSNQLFPFPCPTIISVWGSDILSLQSWAARFVKKVVLQKADLVTATSKLLASETKKVSPGIKKIEIVPFGVDLKIFDPRKFKKPKDGVLRIGFFKHLKPIYGPDYLMKSFKVVLQNFPNAELFLAGEDRGIQEDLEKLATKLGVSGHVHFLGFVENVPKLMSQMDITVMPSLQESFGVAALESQALEVPVIASRVGGTGEVLLDNKTGFLVPPGDTTSLSNATIKLLSRKKLREDMGKLGREFVVKNYDWEKNSRKMEDLYQEMFIS</sequence>